<proteinExistence type="inferred from homology"/>
<dbReference type="Proteomes" id="UP000034406">
    <property type="component" value="Unassembled WGS sequence"/>
</dbReference>
<dbReference type="PANTHER" id="PTHR45663:SF11">
    <property type="entry name" value="GEO12009P1"/>
    <property type="match status" value="1"/>
</dbReference>
<gene>
    <name evidence="11" type="ORF">US90_C0013G0031</name>
</gene>
<accession>A0A0G0K2L9</accession>
<dbReference type="PRINTS" id="PR00421">
    <property type="entry name" value="THIOREDOXIN"/>
</dbReference>
<dbReference type="AlphaFoldDB" id="A0A0G0K2L9"/>
<evidence type="ECO:0000256" key="8">
    <source>
        <dbReference type="PIRSR" id="PIRSR000077-1"/>
    </source>
</evidence>
<reference evidence="11 12" key="1">
    <citation type="journal article" date="2015" name="Nature">
        <title>rRNA introns, odd ribosomes, and small enigmatic genomes across a large radiation of phyla.</title>
        <authorList>
            <person name="Brown C.T."/>
            <person name="Hug L.A."/>
            <person name="Thomas B.C."/>
            <person name="Sharon I."/>
            <person name="Castelle C.J."/>
            <person name="Singh A."/>
            <person name="Wilkins M.J."/>
            <person name="Williams K.H."/>
            <person name="Banfield J.F."/>
        </authorList>
    </citation>
    <scope>NUCLEOTIDE SEQUENCE [LARGE SCALE GENOMIC DNA]</scope>
</reference>
<dbReference type="CDD" id="cd02947">
    <property type="entry name" value="TRX_family"/>
    <property type="match status" value="1"/>
</dbReference>
<dbReference type="InterPro" id="IPR036249">
    <property type="entry name" value="Thioredoxin-like_sf"/>
</dbReference>
<feature type="site" description="Contributes to redox potential value" evidence="8">
    <location>
        <position position="31"/>
    </location>
</feature>
<evidence type="ECO:0000313" key="11">
    <source>
        <dbReference type="EMBL" id="KKQ69690.1"/>
    </source>
</evidence>
<feature type="domain" description="Thioredoxin" evidence="10">
    <location>
        <begin position="1"/>
        <end position="102"/>
    </location>
</feature>
<evidence type="ECO:0000256" key="1">
    <source>
        <dbReference type="ARBA" id="ARBA00008987"/>
    </source>
</evidence>
<dbReference type="InterPro" id="IPR013766">
    <property type="entry name" value="Thioredoxin_domain"/>
</dbReference>
<evidence type="ECO:0000256" key="7">
    <source>
        <dbReference type="PIRNR" id="PIRNR000077"/>
    </source>
</evidence>
<keyword evidence="2" id="KW-0813">Transport</keyword>
<comment type="similarity">
    <text evidence="1 7">Belongs to the thioredoxin family.</text>
</comment>
<dbReference type="STRING" id="1618490.US90_C0013G0031"/>
<dbReference type="Pfam" id="PF00085">
    <property type="entry name" value="Thioredoxin"/>
    <property type="match status" value="1"/>
</dbReference>
<organism evidence="11 12">
    <name type="scientific">Candidatus Shapirobacteria bacterium GW2011_GWE2_38_30</name>
    <dbReference type="NCBI Taxonomy" id="1618490"/>
    <lineage>
        <taxon>Bacteria</taxon>
        <taxon>Candidatus Shapironibacteriota</taxon>
    </lineage>
</organism>
<dbReference type="SUPFAM" id="SSF52833">
    <property type="entry name" value="Thioredoxin-like"/>
    <property type="match status" value="1"/>
</dbReference>
<dbReference type="GO" id="GO:0015035">
    <property type="term" value="F:protein-disulfide reductase activity"/>
    <property type="evidence" value="ECO:0007669"/>
    <property type="project" value="UniProtKB-UniRule"/>
</dbReference>
<keyword evidence="3" id="KW-0249">Electron transport</keyword>
<evidence type="ECO:0000256" key="5">
    <source>
        <dbReference type="ARBA" id="ARBA00023284"/>
    </source>
</evidence>
<sequence>MSLAVTSSNFSQEVLEFSGYVLVDFWANWCGPCQMLTPVIEEIEKENKVKVVKVDIDKDSQLAQKYNVNSIPTVLIFKNGQLQKNIIGFHSKQEYLSSISST</sequence>
<dbReference type="PROSITE" id="PS00194">
    <property type="entry name" value="THIOREDOXIN_1"/>
    <property type="match status" value="1"/>
</dbReference>
<keyword evidence="4 9" id="KW-1015">Disulfide bond</keyword>
<evidence type="ECO:0000256" key="9">
    <source>
        <dbReference type="PIRSR" id="PIRSR000077-4"/>
    </source>
</evidence>
<feature type="active site" description="Nucleophile" evidence="8">
    <location>
        <position position="33"/>
    </location>
</feature>
<feature type="disulfide bond" description="Redox-active" evidence="9">
    <location>
        <begin position="30"/>
        <end position="33"/>
    </location>
</feature>
<evidence type="ECO:0000256" key="3">
    <source>
        <dbReference type="ARBA" id="ARBA00022982"/>
    </source>
</evidence>
<protein>
    <recommendedName>
        <fullName evidence="6 7">Thioredoxin</fullName>
    </recommendedName>
</protein>
<dbReference type="EMBL" id="LBUT01000013">
    <property type="protein sequence ID" value="KKQ69690.1"/>
    <property type="molecule type" value="Genomic_DNA"/>
</dbReference>
<name>A0A0G0K2L9_9BACT</name>
<dbReference type="InterPro" id="IPR005746">
    <property type="entry name" value="Thioredoxin"/>
</dbReference>
<evidence type="ECO:0000256" key="2">
    <source>
        <dbReference type="ARBA" id="ARBA00022448"/>
    </source>
</evidence>
<keyword evidence="5 9" id="KW-0676">Redox-active center</keyword>
<dbReference type="PROSITE" id="PS51352">
    <property type="entry name" value="THIOREDOXIN_2"/>
    <property type="match status" value="1"/>
</dbReference>
<evidence type="ECO:0000259" key="10">
    <source>
        <dbReference type="PROSITE" id="PS51352"/>
    </source>
</evidence>
<dbReference type="PATRIC" id="fig|1618490.4.peg.532"/>
<dbReference type="Gene3D" id="3.40.30.10">
    <property type="entry name" value="Glutaredoxin"/>
    <property type="match status" value="1"/>
</dbReference>
<dbReference type="NCBIfam" id="TIGR01068">
    <property type="entry name" value="thioredoxin"/>
    <property type="match status" value="1"/>
</dbReference>
<evidence type="ECO:0000256" key="4">
    <source>
        <dbReference type="ARBA" id="ARBA00023157"/>
    </source>
</evidence>
<evidence type="ECO:0000313" key="12">
    <source>
        <dbReference type="Proteomes" id="UP000034406"/>
    </source>
</evidence>
<dbReference type="GO" id="GO:0005737">
    <property type="term" value="C:cytoplasm"/>
    <property type="evidence" value="ECO:0007669"/>
    <property type="project" value="TreeGrafter"/>
</dbReference>
<comment type="caution">
    <text evidence="11">The sequence shown here is derived from an EMBL/GenBank/DDBJ whole genome shotgun (WGS) entry which is preliminary data.</text>
</comment>
<dbReference type="FunFam" id="3.40.30.10:FF:000001">
    <property type="entry name" value="Thioredoxin"/>
    <property type="match status" value="1"/>
</dbReference>
<feature type="site" description="Deprotonates C-terminal active site Cys" evidence="8">
    <location>
        <position position="24"/>
    </location>
</feature>
<dbReference type="PANTHER" id="PTHR45663">
    <property type="entry name" value="GEO12009P1"/>
    <property type="match status" value="1"/>
</dbReference>
<feature type="site" description="Contributes to redox potential value" evidence="8">
    <location>
        <position position="32"/>
    </location>
</feature>
<feature type="active site" description="Nucleophile" evidence="8">
    <location>
        <position position="30"/>
    </location>
</feature>
<dbReference type="PIRSF" id="PIRSF000077">
    <property type="entry name" value="Thioredoxin"/>
    <property type="match status" value="1"/>
</dbReference>
<evidence type="ECO:0000256" key="6">
    <source>
        <dbReference type="NCBIfam" id="TIGR01068"/>
    </source>
</evidence>
<dbReference type="InterPro" id="IPR017937">
    <property type="entry name" value="Thioredoxin_CS"/>
</dbReference>